<keyword evidence="3" id="KW-1185">Reference proteome</keyword>
<reference evidence="2 3" key="1">
    <citation type="submission" date="2014-12" db="EMBL/GenBank/DDBJ databases">
        <title>Draft genome sequence of Cohnella kolymensis strain B-2846.</title>
        <authorList>
            <person name="Karlyshev A.V."/>
            <person name="Kudryashova E.B."/>
        </authorList>
    </citation>
    <scope>NUCLEOTIDE SEQUENCE [LARGE SCALE GENOMIC DNA]</scope>
    <source>
        <strain evidence="2 3">VKM B-2846</strain>
    </source>
</reference>
<dbReference type="EMBL" id="JXAL01000014">
    <property type="protein sequence ID" value="KIL36128.1"/>
    <property type="molecule type" value="Genomic_DNA"/>
</dbReference>
<feature type="transmembrane region" description="Helical" evidence="1">
    <location>
        <begin position="39"/>
        <end position="57"/>
    </location>
</feature>
<protein>
    <recommendedName>
        <fullName evidence="4">ATPase</fullName>
    </recommendedName>
</protein>
<evidence type="ECO:0000313" key="3">
    <source>
        <dbReference type="Proteomes" id="UP000054526"/>
    </source>
</evidence>
<name>A0ABR5A5V7_9BACL</name>
<dbReference type="Proteomes" id="UP000054526">
    <property type="component" value="Unassembled WGS sequence"/>
</dbReference>
<proteinExistence type="predicted"/>
<evidence type="ECO:0000256" key="1">
    <source>
        <dbReference type="SAM" id="Phobius"/>
    </source>
</evidence>
<evidence type="ECO:0000313" key="2">
    <source>
        <dbReference type="EMBL" id="KIL36128.1"/>
    </source>
</evidence>
<keyword evidence="1" id="KW-1133">Transmembrane helix</keyword>
<accession>A0ABR5A5V7</accession>
<keyword evidence="1" id="KW-0472">Membrane</keyword>
<feature type="transmembrane region" description="Helical" evidence="1">
    <location>
        <begin position="16"/>
        <end position="33"/>
    </location>
</feature>
<evidence type="ECO:0008006" key="4">
    <source>
        <dbReference type="Google" id="ProtNLM"/>
    </source>
</evidence>
<organism evidence="2 3">
    <name type="scientific">Cohnella kolymensis</name>
    <dbReference type="NCBI Taxonomy" id="1590652"/>
    <lineage>
        <taxon>Bacteria</taxon>
        <taxon>Bacillati</taxon>
        <taxon>Bacillota</taxon>
        <taxon>Bacilli</taxon>
        <taxon>Bacillales</taxon>
        <taxon>Paenibacillaceae</taxon>
        <taxon>Cohnella</taxon>
    </lineage>
</organism>
<sequence length="151" mass="16255">MSFNSEAWIQFLQDRWLIVAVAIVAIFVIMNLVKTVLKWVLVIAIIIGIVAYAGYSIDDIQALGTKVSEVSDAAAQEAKDQAIKAMAGEASQAVYVNNPDGSYSITTTNLALTGIPNSGEVTVKFRGISLGTWDMEGAVRDFVLQARASKK</sequence>
<comment type="caution">
    <text evidence="2">The sequence shown here is derived from an EMBL/GenBank/DDBJ whole genome shotgun (WGS) entry which is preliminary data.</text>
</comment>
<dbReference type="RefSeq" id="WP_041062098.1">
    <property type="nucleotide sequence ID" value="NZ_JXAL01000014.1"/>
</dbReference>
<gene>
    <name evidence="2" type="ORF">SD71_09115</name>
</gene>
<keyword evidence="1" id="KW-0812">Transmembrane</keyword>